<dbReference type="OrthoDB" id="7211171at2"/>
<feature type="compositionally biased region" description="Basic and acidic residues" evidence="1">
    <location>
        <begin position="24"/>
        <end position="42"/>
    </location>
</feature>
<protein>
    <submittedName>
        <fullName evidence="2">Uncharacterized protein</fullName>
    </submittedName>
</protein>
<reference evidence="3" key="1">
    <citation type="submission" date="2018-05" db="EMBL/GenBank/DDBJ databases">
        <authorList>
            <person name="Li X."/>
        </authorList>
    </citation>
    <scope>NUCLEOTIDE SEQUENCE [LARGE SCALE GENOMIC DNA]</scope>
    <source>
        <strain evidence="3">HKS-05</strain>
    </source>
</reference>
<dbReference type="RefSeq" id="WP_111458737.1">
    <property type="nucleotide sequence ID" value="NZ_QFYP01000001.1"/>
</dbReference>
<evidence type="ECO:0000313" key="2">
    <source>
        <dbReference type="EMBL" id="RAK61446.1"/>
    </source>
</evidence>
<name>A0A328B682_9CAUL</name>
<keyword evidence="3" id="KW-1185">Reference proteome</keyword>
<comment type="caution">
    <text evidence="2">The sequence shown here is derived from an EMBL/GenBank/DDBJ whole genome shotgun (WGS) entry which is preliminary data.</text>
</comment>
<evidence type="ECO:0000313" key="3">
    <source>
        <dbReference type="Proteomes" id="UP000249842"/>
    </source>
</evidence>
<feature type="region of interest" description="Disordered" evidence="1">
    <location>
        <begin position="24"/>
        <end position="45"/>
    </location>
</feature>
<dbReference type="AlphaFoldDB" id="A0A328B682"/>
<dbReference type="Proteomes" id="UP000249842">
    <property type="component" value="Unassembled WGS sequence"/>
</dbReference>
<sequence>MTSKTKKNETTRLSLKDAFEVEHARRELERRSRAEAERRQQEEDLASAERLYDALAADPEFLASHKLTVDRRRYTVSLDHQDYRLAAYFEAGKASVTAADKRSTLTGSAAPRKQESAETVEEALAALAKFLADETR</sequence>
<accession>A0A328B682</accession>
<dbReference type="EMBL" id="QFYP01000001">
    <property type="protein sequence ID" value="RAK61446.1"/>
    <property type="molecule type" value="Genomic_DNA"/>
</dbReference>
<gene>
    <name evidence="2" type="ORF">DJ021_17370</name>
</gene>
<evidence type="ECO:0000256" key="1">
    <source>
        <dbReference type="SAM" id="MobiDB-lite"/>
    </source>
</evidence>
<organism evidence="2 3">
    <name type="scientific">Phenylobacterium hankyongense</name>
    <dbReference type="NCBI Taxonomy" id="1813876"/>
    <lineage>
        <taxon>Bacteria</taxon>
        <taxon>Pseudomonadati</taxon>
        <taxon>Pseudomonadota</taxon>
        <taxon>Alphaproteobacteria</taxon>
        <taxon>Caulobacterales</taxon>
        <taxon>Caulobacteraceae</taxon>
        <taxon>Phenylobacterium</taxon>
    </lineage>
</organism>
<proteinExistence type="predicted"/>